<dbReference type="CDD" id="cd13137">
    <property type="entry name" value="MATE_NorM_like"/>
    <property type="match status" value="1"/>
</dbReference>
<dbReference type="PANTHER" id="PTHR43298:SF2">
    <property type="entry name" value="FMN_FAD EXPORTER YEEO-RELATED"/>
    <property type="match status" value="1"/>
</dbReference>
<feature type="transmembrane region" description="Helical" evidence="14">
    <location>
        <begin position="125"/>
        <end position="149"/>
    </location>
</feature>
<dbReference type="EMBL" id="JACRSO010000001">
    <property type="protein sequence ID" value="MBC8528350.1"/>
    <property type="molecule type" value="Genomic_DNA"/>
</dbReference>
<keyword evidence="6" id="KW-0050">Antiport</keyword>
<evidence type="ECO:0000256" key="14">
    <source>
        <dbReference type="SAM" id="Phobius"/>
    </source>
</evidence>
<protein>
    <recommendedName>
        <fullName evidence="4">Probable multidrug resistance protein NorM</fullName>
    </recommendedName>
    <alternativeName>
        <fullName evidence="12">Multidrug-efflux transporter</fullName>
    </alternativeName>
</protein>
<keyword evidence="5" id="KW-0813">Transport</keyword>
<keyword evidence="11 14" id="KW-0472">Membrane</keyword>
<feature type="transmembrane region" description="Helical" evidence="14">
    <location>
        <begin position="224"/>
        <end position="244"/>
    </location>
</feature>
<keyword evidence="10" id="KW-0406">Ion transport</keyword>
<dbReference type="NCBIfam" id="TIGR00797">
    <property type="entry name" value="matE"/>
    <property type="match status" value="1"/>
</dbReference>
<keyword evidence="8 14" id="KW-0812">Transmembrane</keyword>
<evidence type="ECO:0000313" key="15">
    <source>
        <dbReference type="EMBL" id="MBC8528350.1"/>
    </source>
</evidence>
<dbReference type="InterPro" id="IPR048279">
    <property type="entry name" value="MdtK-like"/>
</dbReference>
<evidence type="ECO:0000256" key="1">
    <source>
        <dbReference type="ARBA" id="ARBA00003408"/>
    </source>
</evidence>
<evidence type="ECO:0000256" key="9">
    <source>
        <dbReference type="ARBA" id="ARBA00022989"/>
    </source>
</evidence>
<evidence type="ECO:0000256" key="8">
    <source>
        <dbReference type="ARBA" id="ARBA00022692"/>
    </source>
</evidence>
<reference evidence="15" key="1">
    <citation type="submission" date="2020-08" db="EMBL/GenBank/DDBJ databases">
        <title>Genome public.</title>
        <authorList>
            <person name="Liu C."/>
            <person name="Sun Q."/>
        </authorList>
    </citation>
    <scope>NUCLEOTIDE SEQUENCE</scope>
    <source>
        <strain evidence="15">NSJ-44</strain>
    </source>
</reference>
<keyword evidence="7" id="KW-1003">Cell membrane</keyword>
<keyword evidence="16" id="KW-1185">Reference proteome</keyword>
<evidence type="ECO:0000313" key="16">
    <source>
        <dbReference type="Proteomes" id="UP000654279"/>
    </source>
</evidence>
<comment type="similarity">
    <text evidence="3">Belongs to the multi antimicrobial extrusion (MATE) (TC 2.A.66.1) family.</text>
</comment>
<evidence type="ECO:0000256" key="2">
    <source>
        <dbReference type="ARBA" id="ARBA00004651"/>
    </source>
</evidence>
<feature type="transmembrane region" description="Helical" evidence="14">
    <location>
        <begin position="161"/>
        <end position="182"/>
    </location>
</feature>
<evidence type="ECO:0000256" key="7">
    <source>
        <dbReference type="ARBA" id="ARBA00022475"/>
    </source>
</evidence>
<name>A0A926HM86_9FIRM</name>
<evidence type="ECO:0000256" key="12">
    <source>
        <dbReference type="ARBA" id="ARBA00031636"/>
    </source>
</evidence>
<gene>
    <name evidence="15" type="ORF">H8699_02715</name>
</gene>
<feature type="transmembrane region" description="Helical" evidence="14">
    <location>
        <begin position="45"/>
        <end position="66"/>
    </location>
</feature>
<dbReference type="InterPro" id="IPR002528">
    <property type="entry name" value="MATE_fam"/>
</dbReference>
<dbReference type="GO" id="GO:0006811">
    <property type="term" value="P:monoatomic ion transport"/>
    <property type="evidence" value="ECO:0007669"/>
    <property type="project" value="UniProtKB-KW"/>
</dbReference>
<evidence type="ECO:0000256" key="11">
    <source>
        <dbReference type="ARBA" id="ARBA00023136"/>
    </source>
</evidence>
<organism evidence="15 16">
    <name type="scientific">Luoshenia tenuis</name>
    <dbReference type="NCBI Taxonomy" id="2763654"/>
    <lineage>
        <taxon>Bacteria</taxon>
        <taxon>Bacillati</taxon>
        <taxon>Bacillota</taxon>
        <taxon>Clostridia</taxon>
        <taxon>Christensenellales</taxon>
        <taxon>Christensenellaceae</taxon>
        <taxon>Luoshenia</taxon>
    </lineage>
</organism>
<dbReference type="Pfam" id="PF01554">
    <property type="entry name" value="MatE"/>
    <property type="match status" value="2"/>
</dbReference>
<dbReference type="InterPro" id="IPR050222">
    <property type="entry name" value="MATE_MdtK"/>
</dbReference>
<dbReference type="RefSeq" id="WP_249284373.1">
    <property type="nucleotide sequence ID" value="NZ_JACRSO010000001.1"/>
</dbReference>
<evidence type="ECO:0000256" key="6">
    <source>
        <dbReference type="ARBA" id="ARBA00022449"/>
    </source>
</evidence>
<dbReference type="Proteomes" id="UP000654279">
    <property type="component" value="Unassembled WGS sequence"/>
</dbReference>
<comment type="subcellular location">
    <subcellularLocation>
        <location evidence="2">Cell membrane</location>
        <topology evidence="2">Multi-pass membrane protein</topology>
    </subcellularLocation>
</comment>
<feature type="transmembrane region" description="Helical" evidence="14">
    <location>
        <begin position="351"/>
        <end position="375"/>
    </location>
</feature>
<evidence type="ECO:0000256" key="4">
    <source>
        <dbReference type="ARBA" id="ARBA00020268"/>
    </source>
</evidence>
<comment type="function">
    <text evidence="1">Multidrug efflux pump.</text>
</comment>
<keyword evidence="9 14" id="KW-1133">Transmembrane helix</keyword>
<feature type="transmembrane region" description="Helical" evidence="14">
    <location>
        <begin position="86"/>
        <end position="104"/>
    </location>
</feature>
<evidence type="ECO:0000256" key="5">
    <source>
        <dbReference type="ARBA" id="ARBA00022448"/>
    </source>
</evidence>
<dbReference type="PANTHER" id="PTHR43298">
    <property type="entry name" value="MULTIDRUG RESISTANCE PROTEIN NORM-RELATED"/>
    <property type="match status" value="1"/>
</dbReference>
<evidence type="ECO:0000256" key="10">
    <source>
        <dbReference type="ARBA" id="ARBA00023065"/>
    </source>
</evidence>
<dbReference type="GO" id="GO:0015297">
    <property type="term" value="F:antiporter activity"/>
    <property type="evidence" value="ECO:0007669"/>
    <property type="project" value="UniProtKB-KW"/>
</dbReference>
<dbReference type="AlphaFoldDB" id="A0A926HM86"/>
<accession>A0A926HM86</accession>
<sequence length="476" mass="51761">MSKSALAQELPEETIEPNAQKQPKPKKQLPNGLDGRTMDKEILRLAWPSVAELVLTSLSGMVDMIMVGQLGPWALSAVGLNTQPRFLLLAIFVAMNTGATALIARSKGAGDRELANKTMRQAMMLTVGMSVVIAALGLAFAEPIIWFMGAQADTIGPGTDYFRVQCYGLLATTLSLAITAALRGAGNTRASMRYNLTANVLNVILNYCLIYGNFGCPRMEVAGASLATILGSAAASGMALFTLLRGKQYVRLRWGDSFMPDWGNIRRIVKIGLPAMFEQLVMRVGMITFTKQVSSLGTIGFATHNICQNILQLTLMNGQAFGIAATTLVGQSLGRREPDVGQAYALRTSRWGMIISAAIALSFFFFGEFLVGLYTDDPQILQTGANVMKIIAIIQPFQSSQLVLTGALRGAGDTKSTARIIFVTMVCIRPLMALIFMNLCGWGLYGAWSAVFCDQLLRQYLVRRHFKKGSWKLIKV</sequence>
<comment type="caution">
    <text evidence="15">The sequence shown here is derived from an EMBL/GenBank/DDBJ whole genome shotgun (WGS) entry which is preliminary data.</text>
</comment>
<feature type="region of interest" description="Disordered" evidence="13">
    <location>
        <begin position="1"/>
        <end position="33"/>
    </location>
</feature>
<evidence type="ECO:0000256" key="3">
    <source>
        <dbReference type="ARBA" id="ARBA00010199"/>
    </source>
</evidence>
<dbReference type="GO" id="GO:0042910">
    <property type="term" value="F:xenobiotic transmembrane transporter activity"/>
    <property type="evidence" value="ECO:0007669"/>
    <property type="project" value="InterPro"/>
</dbReference>
<proteinExistence type="inferred from homology"/>
<dbReference type="GO" id="GO:0005886">
    <property type="term" value="C:plasma membrane"/>
    <property type="evidence" value="ECO:0007669"/>
    <property type="project" value="UniProtKB-SubCell"/>
</dbReference>
<dbReference type="PIRSF" id="PIRSF006603">
    <property type="entry name" value="DinF"/>
    <property type="match status" value="1"/>
</dbReference>
<feature type="transmembrane region" description="Helical" evidence="14">
    <location>
        <begin position="194"/>
        <end position="212"/>
    </location>
</feature>
<evidence type="ECO:0000256" key="13">
    <source>
        <dbReference type="SAM" id="MobiDB-lite"/>
    </source>
</evidence>